<dbReference type="PANTHER" id="PTHR23272">
    <property type="entry name" value="BED FINGER-RELATED"/>
    <property type="match status" value="1"/>
</dbReference>
<name>A0AAQ3KIM1_9LILI</name>
<evidence type="ECO:0000313" key="3">
    <source>
        <dbReference type="EMBL" id="WOL08587.1"/>
    </source>
</evidence>
<gene>
    <name evidence="3" type="ORF">Cni_G17340</name>
</gene>
<dbReference type="Pfam" id="PF05699">
    <property type="entry name" value="Dimer_Tnp_hAT"/>
    <property type="match status" value="1"/>
</dbReference>
<evidence type="ECO:0000259" key="1">
    <source>
        <dbReference type="Pfam" id="PF05699"/>
    </source>
</evidence>
<evidence type="ECO:0000259" key="2">
    <source>
        <dbReference type="Pfam" id="PF14372"/>
    </source>
</evidence>
<feature type="domain" description="hAT-like transposase RNase-H fold" evidence="2">
    <location>
        <begin position="114"/>
        <end position="217"/>
    </location>
</feature>
<organism evidence="3 4">
    <name type="scientific">Canna indica</name>
    <name type="common">Indian-shot</name>
    <dbReference type="NCBI Taxonomy" id="4628"/>
    <lineage>
        <taxon>Eukaryota</taxon>
        <taxon>Viridiplantae</taxon>
        <taxon>Streptophyta</taxon>
        <taxon>Embryophyta</taxon>
        <taxon>Tracheophyta</taxon>
        <taxon>Spermatophyta</taxon>
        <taxon>Magnoliopsida</taxon>
        <taxon>Liliopsida</taxon>
        <taxon>Zingiberales</taxon>
        <taxon>Cannaceae</taxon>
        <taxon>Canna</taxon>
    </lineage>
</organism>
<dbReference type="PANTHER" id="PTHR23272:SF184">
    <property type="entry name" value="OS03G0311250 PROTEIN"/>
    <property type="match status" value="1"/>
</dbReference>
<dbReference type="AlphaFoldDB" id="A0AAQ3KIM1"/>
<dbReference type="InterPro" id="IPR008906">
    <property type="entry name" value="HATC_C_dom"/>
</dbReference>
<keyword evidence="4" id="KW-1185">Reference proteome</keyword>
<dbReference type="Pfam" id="PF14372">
    <property type="entry name" value="hAT-like_RNase-H"/>
    <property type="match status" value="1"/>
</dbReference>
<dbReference type="GO" id="GO:0003677">
    <property type="term" value="F:DNA binding"/>
    <property type="evidence" value="ECO:0007669"/>
    <property type="project" value="InterPro"/>
</dbReference>
<dbReference type="EMBL" id="CP136894">
    <property type="protein sequence ID" value="WOL08587.1"/>
    <property type="molecule type" value="Genomic_DNA"/>
</dbReference>
<dbReference type="InterPro" id="IPR025525">
    <property type="entry name" value="hAT-like_transposase_RNase-H"/>
</dbReference>
<dbReference type="Proteomes" id="UP001327560">
    <property type="component" value="Chromosome 5"/>
</dbReference>
<dbReference type="GO" id="GO:0046983">
    <property type="term" value="F:protein dimerization activity"/>
    <property type="evidence" value="ECO:0007669"/>
    <property type="project" value="InterPro"/>
</dbReference>
<sequence length="398" mass="46295">MSLTRVREAIRYIRQSPARLQRFKTCVEKEKIESKALLRLDVPTRWNSTYQMLEVALRFERAFERYHEEDPCFERDLLEGDGGGRPMDFDWVILKGLVQMLQIFYRVTLTVSGTISATSNVYLHDISEIAALLNEWVSDRSPYPEFREMVVKMKEKWDKYWGNPDKLNFLIFFAMILDPRCKFGLAEFALEEMFGEEKTKLISRKMKDKFFELFNEYSERFNNGQLRRIPSEISGSSSSHASSMQPPSLPRAPVVDVTFGTRRIIEKYKQKKQILGVESKTELDRYWDEDPEADDVDVLKWWSVNSGRYPILASMSREILAILISTVASESTFSTGGRVLDEFRSSLAPSMVEGLICLQDWIRLRKGKQVVDDLEEVEKLQEEFAKIDFAPPIIDIPN</sequence>
<evidence type="ECO:0000313" key="4">
    <source>
        <dbReference type="Proteomes" id="UP001327560"/>
    </source>
</evidence>
<dbReference type="InterPro" id="IPR012337">
    <property type="entry name" value="RNaseH-like_sf"/>
</dbReference>
<proteinExistence type="predicted"/>
<protein>
    <submittedName>
        <fullName evidence="3">Zinc finger BED domain-containing protein RICESLEEPER 2-like</fullName>
    </submittedName>
</protein>
<accession>A0AAQ3KIM1</accession>
<feature type="domain" description="HAT C-terminal dimerisation" evidence="1">
    <location>
        <begin position="282"/>
        <end position="362"/>
    </location>
</feature>
<dbReference type="SUPFAM" id="SSF53098">
    <property type="entry name" value="Ribonuclease H-like"/>
    <property type="match status" value="1"/>
</dbReference>
<reference evidence="3 4" key="1">
    <citation type="submission" date="2023-10" db="EMBL/GenBank/DDBJ databases">
        <title>Chromosome-scale genome assembly provides insights into flower coloration mechanisms of Canna indica.</title>
        <authorList>
            <person name="Li C."/>
        </authorList>
    </citation>
    <scope>NUCLEOTIDE SEQUENCE [LARGE SCALE GENOMIC DNA]</scope>
    <source>
        <tissue evidence="3">Flower</tissue>
    </source>
</reference>